<comment type="caution">
    <text evidence="1">The sequence shown here is derived from an EMBL/GenBank/DDBJ whole genome shotgun (WGS) entry which is preliminary data.</text>
</comment>
<evidence type="ECO:0000313" key="1">
    <source>
        <dbReference type="EMBL" id="OFI32612.1"/>
    </source>
</evidence>
<organism evidence="1 2">
    <name type="scientific">Alteromonas lipolytica</name>
    <dbReference type="NCBI Taxonomy" id="1856405"/>
    <lineage>
        <taxon>Bacteria</taxon>
        <taxon>Pseudomonadati</taxon>
        <taxon>Pseudomonadota</taxon>
        <taxon>Gammaproteobacteria</taxon>
        <taxon>Alteromonadales</taxon>
        <taxon>Alteromonadaceae</taxon>
        <taxon>Alteromonas/Salinimonas group</taxon>
        <taxon>Alteromonas</taxon>
    </lineage>
</organism>
<dbReference type="Proteomes" id="UP000176037">
    <property type="component" value="Unassembled WGS sequence"/>
</dbReference>
<dbReference type="EMBL" id="MJIC01000016">
    <property type="protein sequence ID" value="OFI32612.1"/>
    <property type="molecule type" value="Genomic_DNA"/>
</dbReference>
<keyword evidence="2" id="KW-1185">Reference proteome</keyword>
<reference evidence="1 2" key="1">
    <citation type="submission" date="2016-09" db="EMBL/GenBank/DDBJ databases">
        <title>Alteromonas lipolytica, a new species isolated from sea water.</title>
        <authorList>
            <person name="Wu Y.-H."/>
            <person name="Cheng H."/>
            <person name="Xu X.-W."/>
        </authorList>
    </citation>
    <scope>NUCLEOTIDE SEQUENCE [LARGE SCALE GENOMIC DNA]</scope>
    <source>
        <strain evidence="1 2">JW12</strain>
    </source>
</reference>
<protein>
    <submittedName>
        <fullName evidence="1">Uncharacterized protein</fullName>
    </submittedName>
</protein>
<sequence>MSCRNEKSTSSRVIRKVCHPKFALDKLNEETQKARRAGSPPPTMEFIQRLTRKKQQAYYAYTEKVIKANPDLAKLFVEMVDAQRALKRYEEQN</sequence>
<name>A0A1E8F9M5_9ALTE</name>
<dbReference type="OrthoDB" id="6336102at2"/>
<dbReference type="RefSeq" id="WP_070178140.1">
    <property type="nucleotide sequence ID" value="NZ_BMJR01000005.1"/>
</dbReference>
<dbReference type="AlphaFoldDB" id="A0A1E8F9M5"/>
<evidence type="ECO:0000313" key="2">
    <source>
        <dbReference type="Proteomes" id="UP000176037"/>
    </source>
</evidence>
<accession>A0A1E8F9M5</accession>
<proteinExistence type="predicted"/>
<gene>
    <name evidence="1" type="ORF">BFC17_05515</name>
</gene>